<evidence type="ECO:0000256" key="1">
    <source>
        <dbReference type="ARBA" id="ARBA00004141"/>
    </source>
</evidence>
<evidence type="ECO:0000256" key="5">
    <source>
        <dbReference type="ARBA" id="ARBA00023136"/>
    </source>
</evidence>
<feature type="transmembrane region" description="Helical" evidence="6">
    <location>
        <begin position="51"/>
        <end position="72"/>
    </location>
</feature>
<dbReference type="EMBL" id="VSSQ01000006">
    <property type="protein sequence ID" value="MPL58074.1"/>
    <property type="molecule type" value="Genomic_DNA"/>
</dbReference>
<comment type="similarity">
    <text evidence="2">Belongs to the TspO/BZRP family.</text>
</comment>
<evidence type="ECO:0000256" key="4">
    <source>
        <dbReference type="ARBA" id="ARBA00022989"/>
    </source>
</evidence>
<comment type="subcellular location">
    <subcellularLocation>
        <location evidence="1">Membrane</location>
        <topology evidence="1">Multi-pass membrane protein</topology>
    </subcellularLocation>
</comment>
<protein>
    <submittedName>
        <fullName evidence="7">Tryptophan-rich protein TspO</fullName>
    </submittedName>
</protein>
<feature type="transmembrane region" description="Helical" evidence="6">
    <location>
        <begin position="12"/>
        <end position="31"/>
    </location>
</feature>
<evidence type="ECO:0000256" key="6">
    <source>
        <dbReference type="SAM" id="Phobius"/>
    </source>
</evidence>
<name>A0A644STY3_9ZZZZ</name>
<accession>A0A644STY3</accession>
<keyword evidence="5 6" id="KW-0472">Membrane</keyword>
<dbReference type="GO" id="GO:0016020">
    <property type="term" value="C:membrane"/>
    <property type="evidence" value="ECO:0007669"/>
    <property type="project" value="UniProtKB-SubCell"/>
</dbReference>
<feature type="transmembrane region" description="Helical" evidence="6">
    <location>
        <begin position="108"/>
        <end position="128"/>
    </location>
</feature>
<evidence type="ECO:0000313" key="7">
    <source>
        <dbReference type="EMBL" id="MPL58074.1"/>
    </source>
</evidence>
<gene>
    <name evidence="7" type="primary">crtK-2_1</name>
    <name evidence="7" type="ORF">SDC9_03605</name>
</gene>
<evidence type="ECO:0000256" key="2">
    <source>
        <dbReference type="ARBA" id="ARBA00007524"/>
    </source>
</evidence>
<dbReference type="InterPro" id="IPR038330">
    <property type="entry name" value="TspO/MBR-related_sf"/>
</dbReference>
<dbReference type="PANTHER" id="PTHR10057:SF0">
    <property type="entry name" value="TRANSLOCATOR PROTEIN"/>
    <property type="match status" value="1"/>
</dbReference>
<sequence length="163" mass="18728">MESFKKEDIIKLVISFLIVYIIAIIGSLFTSPEISTWYASIAKPAWTPAGWVFPIVWNILYILMSIGLFLVWREGIQNKNVKTALIIFSIQLSLNLIWSIIFFGFHSIVGGLGIIIILWIFILLNIITFYKVSKLAGIVLIPYIIWVTIAMYLNYSVYLLNLY</sequence>
<organism evidence="7">
    <name type="scientific">bioreactor metagenome</name>
    <dbReference type="NCBI Taxonomy" id="1076179"/>
    <lineage>
        <taxon>unclassified sequences</taxon>
        <taxon>metagenomes</taxon>
        <taxon>ecological metagenomes</taxon>
    </lineage>
</organism>
<reference evidence="7" key="1">
    <citation type="submission" date="2019-08" db="EMBL/GenBank/DDBJ databases">
        <authorList>
            <person name="Kucharzyk K."/>
            <person name="Murdoch R.W."/>
            <person name="Higgins S."/>
            <person name="Loffler F."/>
        </authorList>
    </citation>
    <scope>NUCLEOTIDE SEQUENCE</scope>
</reference>
<dbReference type="Pfam" id="PF03073">
    <property type="entry name" value="TspO_MBR"/>
    <property type="match status" value="1"/>
</dbReference>
<dbReference type="GO" id="GO:0033013">
    <property type="term" value="P:tetrapyrrole metabolic process"/>
    <property type="evidence" value="ECO:0007669"/>
    <property type="project" value="UniProtKB-ARBA"/>
</dbReference>
<dbReference type="InterPro" id="IPR004307">
    <property type="entry name" value="TspO_MBR"/>
</dbReference>
<keyword evidence="3 6" id="KW-0812">Transmembrane</keyword>
<dbReference type="PANTHER" id="PTHR10057">
    <property type="entry name" value="PERIPHERAL-TYPE BENZODIAZEPINE RECEPTOR"/>
    <property type="match status" value="1"/>
</dbReference>
<keyword evidence="4 6" id="KW-1133">Transmembrane helix</keyword>
<feature type="transmembrane region" description="Helical" evidence="6">
    <location>
        <begin position="135"/>
        <end position="155"/>
    </location>
</feature>
<dbReference type="FunFam" id="1.20.1260.100:FF:000001">
    <property type="entry name" value="translocator protein 2"/>
    <property type="match status" value="1"/>
</dbReference>
<evidence type="ECO:0000256" key="3">
    <source>
        <dbReference type="ARBA" id="ARBA00022692"/>
    </source>
</evidence>
<proteinExistence type="inferred from homology"/>
<dbReference type="Gene3D" id="1.20.1260.100">
    <property type="entry name" value="TspO/MBR protein"/>
    <property type="match status" value="1"/>
</dbReference>
<comment type="caution">
    <text evidence="7">The sequence shown here is derived from an EMBL/GenBank/DDBJ whole genome shotgun (WGS) entry which is preliminary data.</text>
</comment>
<dbReference type="CDD" id="cd15904">
    <property type="entry name" value="TSPO_MBR"/>
    <property type="match status" value="1"/>
</dbReference>
<dbReference type="PIRSF" id="PIRSF005859">
    <property type="entry name" value="PBR"/>
    <property type="match status" value="1"/>
</dbReference>
<dbReference type="AlphaFoldDB" id="A0A644STY3"/>
<feature type="transmembrane region" description="Helical" evidence="6">
    <location>
        <begin position="84"/>
        <end position="102"/>
    </location>
</feature>